<evidence type="ECO:0000313" key="2">
    <source>
        <dbReference type="EMBL" id="GGA32296.1"/>
    </source>
</evidence>
<accession>A0ABQ1FVZ2</accession>
<proteinExistence type="predicted"/>
<comment type="caution">
    <text evidence="2">The sequence shown here is derived from an EMBL/GenBank/DDBJ whole genome shotgun (WGS) entry which is preliminary data.</text>
</comment>
<keyword evidence="1" id="KW-0812">Transmembrane</keyword>
<gene>
    <name evidence="2" type="ORF">GCM10007416_01080</name>
</gene>
<evidence type="ECO:0008006" key="4">
    <source>
        <dbReference type="Google" id="ProtNLM"/>
    </source>
</evidence>
<keyword evidence="1" id="KW-0472">Membrane</keyword>
<feature type="transmembrane region" description="Helical" evidence="1">
    <location>
        <begin position="41"/>
        <end position="58"/>
    </location>
</feature>
<reference evidence="3" key="1">
    <citation type="journal article" date="2019" name="Int. J. Syst. Evol. Microbiol.">
        <title>The Global Catalogue of Microorganisms (GCM) 10K type strain sequencing project: providing services to taxonomists for standard genome sequencing and annotation.</title>
        <authorList>
            <consortium name="The Broad Institute Genomics Platform"/>
            <consortium name="The Broad Institute Genome Sequencing Center for Infectious Disease"/>
            <person name="Wu L."/>
            <person name="Ma J."/>
        </authorList>
    </citation>
    <scope>NUCLEOTIDE SEQUENCE [LARGE SCALE GENOMIC DNA]</scope>
    <source>
        <strain evidence="3">CGMCC 1.12404</strain>
    </source>
</reference>
<sequence>MEEALTWLRSQPLISYLLILIMTAIVYKVAFARKLPILKTLLVYLVLALGCVMLWIMFILRFPIVQILGITLVMIALARIRVWMGNRKKEADR</sequence>
<name>A0ABQ1FVZ2_9BACL</name>
<dbReference type="RefSeq" id="WP_188428719.1">
    <property type="nucleotide sequence ID" value="NZ_BMEX01000001.1"/>
</dbReference>
<feature type="transmembrane region" description="Helical" evidence="1">
    <location>
        <begin position="12"/>
        <end position="29"/>
    </location>
</feature>
<protein>
    <recommendedName>
        <fullName evidence="4">YlaH-like protein</fullName>
    </recommendedName>
</protein>
<feature type="transmembrane region" description="Helical" evidence="1">
    <location>
        <begin position="64"/>
        <end position="84"/>
    </location>
</feature>
<dbReference type="EMBL" id="BMEX01000001">
    <property type="protein sequence ID" value="GGA32296.1"/>
    <property type="molecule type" value="Genomic_DNA"/>
</dbReference>
<organism evidence="2 3">
    <name type="scientific">Kroppenstedtia guangzhouensis</name>
    <dbReference type="NCBI Taxonomy" id="1274356"/>
    <lineage>
        <taxon>Bacteria</taxon>
        <taxon>Bacillati</taxon>
        <taxon>Bacillota</taxon>
        <taxon>Bacilli</taxon>
        <taxon>Bacillales</taxon>
        <taxon>Thermoactinomycetaceae</taxon>
        <taxon>Kroppenstedtia</taxon>
    </lineage>
</organism>
<keyword evidence="3" id="KW-1185">Reference proteome</keyword>
<dbReference type="Proteomes" id="UP000617979">
    <property type="component" value="Unassembled WGS sequence"/>
</dbReference>
<dbReference type="Pfam" id="PF14036">
    <property type="entry name" value="YlaH"/>
    <property type="match status" value="1"/>
</dbReference>
<evidence type="ECO:0000256" key="1">
    <source>
        <dbReference type="SAM" id="Phobius"/>
    </source>
</evidence>
<evidence type="ECO:0000313" key="3">
    <source>
        <dbReference type="Proteomes" id="UP000617979"/>
    </source>
</evidence>
<keyword evidence="1" id="KW-1133">Transmembrane helix</keyword>
<dbReference type="InterPro" id="IPR025620">
    <property type="entry name" value="YlaH"/>
</dbReference>